<evidence type="ECO:0000256" key="6">
    <source>
        <dbReference type="ARBA" id="ARBA00048791"/>
    </source>
</evidence>
<comment type="catalytic activity">
    <reaction evidence="6">
        <text>2-deoxy-D-ribose 5-phosphate = D-glyceraldehyde 3-phosphate + acetaldehyde</text>
        <dbReference type="Rhea" id="RHEA:12821"/>
        <dbReference type="ChEBI" id="CHEBI:15343"/>
        <dbReference type="ChEBI" id="CHEBI:59776"/>
        <dbReference type="ChEBI" id="CHEBI:62877"/>
        <dbReference type="EC" id="4.1.2.4"/>
    </reaction>
</comment>
<dbReference type="GO" id="GO:0004139">
    <property type="term" value="F:deoxyribose-phosphate aldolase activity"/>
    <property type="evidence" value="ECO:0007669"/>
    <property type="project" value="UniProtKB-UniRule"/>
</dbReference>
<proteinExistence type="inferred from homology"/>
<protein>
    <recommendedName>
        <fullName evidence="3 7">Deoxyribose-phosphate aldolase</fullName>
        <ecNumber evidence="3 7">4.1.2.4</ecNumber>
    </recommendedName>
</protein>
<evidence type="ECO:0000256" key="3">
    <source>
        <dbReference type="ARBA" id="ARBA00012515"/>
    </source>
</evidence>
<reference evidence="8 9" key="1">
    <citation type="journal article" date="2015" name="BMC Genomics">
        <title>Genome mining reveals unlocked bioactive potential of marine Gram-negative bacteria.</title>
        <authorList>
            <person name="Machado H."/>
            <person name="Sonnenschein E.C."/>
            <person name="Melchiorsen J."/>
            <person name="Gram L."/>
        </authorList>
    </citation>
    <scope>NUCLEOTIDE SEQUENCE [LARGE SCALE GENOMIC DNA]</scope>
    <source>
        <strain evidence="8 9">S3137</strain>
    </source>
</reference>
<dbReference type="EMBL" id="JXXZ01000022">
    <property type="protein sequence ID" value="KJY95344.1"/>
    <property type="molecule type" value="Genomic_DNA"/>
</dbReference>
<dbReference type="PATRIC" id="fig|151081.8.peg.2527"/>
<dbReference type="NCBIfam" id="TIGR00126">
    <property type="entry name" value="deoC"/>
    <property type="match status" value="1"/>
</dbReference>
<comment type="similarity">
    <text evidence="2">Belongs to the DeoC/FbaB aldolase family. DeoC type 2 subfamily.</text>
</comment>
<dbReference type="PIRSF" id="PIRSF001357">
    <property type="entry name" value="DeoC"/>
    <property type="match status" value="1"/>
</dbReference>
<dbReference type="PANTHER" id="PTHR10889:SF3">
    <property type="entry name" value="DEOXYRIBOSE-PHOSPHATE ALDOLASE"/>
    <property type="match status" value="1"/>
</dbReference>
<dbReference type="PANTHER" id="PTHR10889">
    <property type="entry name" value="DEOXYRIBOSE-PHOSPHATE ALDOLASE"/>
    <property type="match status" value="1"/>
</dbReference>
<dbReference type="OrthoDB" id="6579831at2"/>
<dbReference type="InterPro" id="IPR011343">
    <property type="entry name" value="DeoC"/>
</dbReference>
<keyword evidence="4" id="KW-0456">Lyase</keyword>
<evidence type="ECO:0000313" key="9">
    <source>
        <dbReference type="Proteomes" id="UP000033664"/>
    </source>
</evidence>
<name>A0A0F4PJI4_9GAMM</name>
<dbReference type="EC" id="4.1.2.4" evidence="3 7"/>
<evidence type="ECO:0000256" key="1">
    <source>
        <dbReference type="ARBA" id="ARBA00004816"/>
    </source>
</evidence>
<dbReference type="Gene3D" id="3.20.20.70">
    <property type="entry name" value="Aldolase class I"/>
    <property type="match status" value="1"/>
</dbReference>
<dbReference type="Proteomes" id="UP000033664">
    <property type="component" value="Unassembled WGS sequence"/>
</dbReference>
<dbReference type="GO" id="GO:0016052">
    <property type="term" value="P:carbohydrate catabolic process"/>
    <property type="evidence" value="ECO:0007669"/>
    <property type="project" value="TreeGrafter"/>
</dbReference>
<dbReference type="InterPro" id="IPR002915">
    <property type="entry name" value="DeoC/FbaB/LacD_aldolase"/>
</dbReference>
<dbReference type="eggNOG" id="COG0274">
    <property type="taxonomic scope" value="Bacteria"/>
</dbReference>
<gene>
    <name evidence="8" type="ORF">TW72_18095</name>
</gene>
<keyword evidence="9" id="KW-1185">Reference proteome</keyword>
<accession>A0A0F4PJI4</accession>
<dbReference type="SUPFAM" id="SSF51569">
    <property type="entry name" value="Aldolase"/>
    <property type="match status" value="1"/>
</dbReference>
<dbReference type="GO" id="GO:0005737">
    <property type="term" value="C:cytoplasm"/>
    <property type="evidence" value="ECO:0007669"/>
    <property type="project" value="InterPro"/>
</dbReference>
<keyword evidence="5" id="KW-0704">Schiff base</keyword>
<evidence type="ECO:0000256" key="4">
    <source>
        <dbReference type="ARBA" id="ARBA00023239"/>
    </source>
</evidence>
<evidence type="ECO:0000313" key="8">
    <source>
        <dbReference type="EMBL" id="KJY95344.1"/>
    </source>
</evidence>
<evidence type="ECO:0000256" key="7">
    <source>
        <dbReference type="NCBIfam" id="TIGR00126"/>
    </source>
</evidence>
<dbReference type="InterPro" id="IPR013785">
    <property type="entry name" value="Aldolase_TIM"/>
</dbReference>
<comment type="caution">
    <text evidence="8">The sequence shown here is derived from an EMBL/GenBank/DDBJ whole genome shotgun (WGS) entry which is preliminary data.</text>
</comment>
<dbReference type="GO" id="GO:0009264">
    <property type="term" value="P:deoxyribonucleotide catabolic process"/>
    <property type="evidence" value="ECO:0007669"/>
    <property type="project" value="UniProtKB-UniRule"/>
</dbReference>
<dbReference type="AlphaFoldDB" id="A0A0F4PJI4"/>
<evidence type="ECO:0000256" key="5">
    <source>
        <dbReference type="ARBA" id="ARBA00023270"/>
    </source>
</evidence>
<comment type="pathway">
    <text evidence="1">Carbohydrate degradation; 2-deoxy-D-ribose 1-phosphate degradation; D-glyceraldehyde 3-phosphate and acetaldehyde from 2-deoxy-alpha-D-ribose 1-phosphate: step 2/2.</text>
</comment>
<sequence>MTMSDVHDAQLALACLDYTRLQEHDSEDAMCQFVAQINTAYALPAALCVYPQWLQLTRRELDNRNLQQIPLATVTNFPTGDEDLTTVLAQTREALQLGTNEIDLVLPYRALQQGDEQKALEYVRQSRELCANKAKLKVIIESGELSLSQVRIASRIAIAGGADFIKTSTGKVAINATPEAVAVIFDEVAHSGRAVGVKVSGGVKNLSQAQLYLDMAVNTMGGAWLTPFNFRFGASSLLGELYKVL</sequence>
<dbReference type="Pfam" id="PF01791">
    <property type="entry name" value="DeoC"/>
    <property type="match status" value="1"/>
</dbReference>
<evidence type="ECO:0000256" key="2">
    <source>
        <dbReference type="ARBA" id="ARBA00009473"/>
    </source>
</evidence>
<organism evidence="8 9">
    <name type="scientific">Pseudoalteromonas ruthenica</name>
    <dbReference type="NCBI Taxonomy" id="151081"/>
    <lineage>
        <taxon>Bacteria</taxon>
        <taxon>Pseudomonadati</taxon>
        <taxon>Pseudomonadota</taxon>
        <taxon>Gammaproteobacteria</taxon>
        <taxon>Alteromonadales</taxon>
        <taxon>Pseudoalteromonadaceae</taxon>
        <taxon>Pseudoalteromonas</taxon>
    </lineage>
</organism>
<dbReference type="SMART" id="SM01133">
    <property type="entry name" value="DeoC"/>
    <property type="match status" value="1"/>
</dbReference>